<comment type="caution">
    <text evidence="3">The sequence shown here is derived from an EMBL/GenBank/DDBJ whole genome shotgun (WGS) entry which is preliminary data.</text>
</comment>
<dbReference type="Gene3D" id="2.40.160.90">
    <property type="match status" value="1"/>
</dbReference>
<evidence type="ECO:0000313" key="4">
    <source>
        <dbReference type="Proteomes" id="UP000078358"/>
    </source>
</evidence>
<reference evidence="3 4" key="1">
    <citation type="submission" date="2014-01" db="EMBL/GenBank/DDBJ databases">
        <authorList>
            <person name="Zuccon D."/>
        </authorList>
    </citation>
    <scope>NUCLEOTIDE SEQUENCE [LARGE SCALE GENOMIC DNA]</scope>
    <source>
        <strain evidence="3 4">Y31</strain>
    </source>
</reference>
<evidence type="ECO:0008006" key="5">
    <source>
        <dbReference type="Google" id="ProtNLM"/>
    </source>
</evidence>
<name>A0A179CYL1_BIBTR</name>
<dbReference type="RefSeq" id="WP_064318371.1">
    <property type="nucleotide sequence ID" value="NZ_JACI01000002.1"/>
</dbReference>
<evidence type="ECO:0000256" key="1">
    <source>
        <dbReference type="SAM" id="MobiDB-lite"/>
    </source>
</evidence>
<feature type="region of interest" description="Disordered" evidence="1">
    <location>
        <begin position="23"/>
        <end position="100"/>
    </location>
</feature>
<organism evidence="3 4">
    <name type="scientific">Bibersteinia trehalosi Y31</name>
    <dbReference type="NCBI Taxonomy" id="1261658"/>
    <lineage>
        <taxon>Bacteria</taxon>
        <taxon>Pseudomonadati</taxon>
        <taxon>Pseudomonadota</taxon>
        <taxon>Gammaproteobacteria</taxon>
        <taxon>Pasteurellales</taxon>
        <taxon>Pasteurellaceae</taxon>
        <taxon>Bibersteinia</taxon>
    </lineage>
</organism>
<protein>
    <recommendedName>
        <fullName evidence="5">Transferrin-binding protein B C-lobe/N-lobe beta barrel domain-containing protein</fullName>
    </recommendedName>
</protein>
<feature type="chain" id="PRO_5008100113" description="Transferrin-binding protein B C-lobe/N-lobe beta barrel domain-containing protein" evidence="2">
    <location>
        <begin position="25"/>
        <end position="423"/>
    </location>
</feature>
<sequence>MTLKKHSLAICVSLALLGSLTACSGSSNKSSPVTNQTEQGVDKAKQEQAEKDKAAEKARLEKERQEKEKAEKEQKAKEQAEKQYAEKQKREQLETQLDPQGKTKWRQIANFIPSSDTSANNPLQASQNGKISPQLGAAAYTNGDSRYVDGNTVKDFRDQATRASTSYTPSFMSSADIDPNRIQMLEILNSSGQPIANIHFVNQQYSSYNTWKSAKTPTVGGNPIDSIMSGYVALPTKPDIDLKSKGQATYRGHTLAQTAPNSNDIHLGNIELNADFDAMKISGKLTNRNDRLLDSSVKRFFPEEFREIYTTDKDEWEDDKENLKLISKEEYAKLEAQWEKDLEAKMQQFRKIDVSINQTDIKTDNSVISFTNPLGALSYTDDGKTRNTGVVGGIFAGDKAQEVVGEIQGSSNFMSFGATEVTK</sequence>
<dbReference type="PROSITE" id="PS51257">
    <property type="entry name" value="PROKAR_LIPOPROTEIN"/>
    <property type="match status" value="1"/>
</dbReference>
<dbReference type="EMBL" id="JACI01000002">
    <property type="protein sequence ID" value="OAQ14882.1"/>
    <property type="molecule type" value="Genomic_DNA"/>
</dbReference>
<dbReference type="SUPFAM" id="SSF56925">
    <property type="entry name" value="OMPA-like"/>
    <property type="match status" value="1"/>
</dbReference>
<keyword evidence="2" id="KW-0732">Signal</keyword>
<accession>A0A179CYL1</accession>
<dbReference type="InterPro" id="IPR011250">
    <property type="entry name" value="OMP/PagP_B-barrel"/>
</dbReference>
<evidence type="ECO:0000256" key="2">
    <source>
        <dbReference type="SAM" id="SignalP"/>
    </source>
</evidence>
<dbReference type="PATRIC" id="fig|1261658.3.peg.916"/>
<dbReference type="Proteomes" id="UP000078358">
    <property type="component" value="Unassembled WGS sequence"/>
</dbReference>
<proteinExistence type="predicted"/>
<feature type="compositionally biased region" description="Basic and acidic residues" evidence="1">
    <location>
        <begin position="40"/>
        <end position="93"/>
    </location>
</feature>
<evidence type="ECO:0000313" key="3">
    <source>
        <dbReference type="EMBL" id="OAQ14882.1"/>
    </source>
</evidence>
<feature type="compositionally biased region" description="Polar residues" evidence="1">
    <location>
        <begin position="23"/>
        <end position="39"/>
    </location>
</feature>
<gene>
    <name evidence="3" type="ORF">F480_04625</name>
</gene>
<feature type="signal peptide" evidence="2">
    <location>
        <begin position="1"/>
        <end position="24"/>
    </location>
</feature>
<dbReference type="AlphaFoldDB" id="A0A179CYL1"/>